<feature type="region of interest" description="Disordered" evidence="1">
    <location>
        <begin position="1058"/>
        <end position="1199"/>
    </location>
</feature>
<feature type="compositionally biased region" description="Polar residues" evidence="1">
    <location>
        <begin position="377"/>
        <end position="388"/>
    </location>
</feature>
<keyword evidence="3" id="KW-1185">Reference proteome</keyword>
<feature type="region of interest" description="Disordered" evidence="1">
    <location>
        <begin position="779"/>
        <end position="875"/>
    </location>
</feature>
<comment type="caution">
    <text evidence="2">The sequence shown here is derived from an EMBL/GenBank/DDBJ whole genome shotgun (WGS) entry which is preliminary data.</text>
</comment>
<feature type="compositionally biased region" description="Low complexity" evidence="1">
    <location>
        <begin position="1073"/>
        <end position="1088"/>
    </location>
</feature>
<feature type="compositionally biased region" description="Low complexity" evidence="1">
    <location>
        <begin position="599"/>
        <end position="616"/>
    </location>
</feature>
<feature type="region of interest" description="Disordered" evidence="1">
    <location>
        <begin position="156"/>
        <end position="184"/>
    </location>
</feature>
<feature type="compositionally biased region" description="Polar residues" evidence="1">
    <location>
        <begin position="1279"/>
        <end position="1289"/>
    </location>
</feature>
<dbReference type="Proteomes" id="UP001275084">
    <property type="component" value="Unassembled WGS sequence"/>
</dbReference>
<sequence>MLQQQRQLQAMVYASLANTSSSAPQNGWQASLSVQERLGKTLSLISNTILALPSADWQKAASFGMDVEKRNFLQSADRQAYEREMTAKIHEMVKRREANAPGLQNQLNADAARQAQLQAQQQQQQQQQQMMMNQMVAARGLGQQGQHGFQHLQHPMQVSQIPQQQQQQQQQSQQPMSMGMGMGMGMGNPGMLQNRPEQRQFQPPNMAQQRPQGFPADISQLSPQDKARVMDAAGKLYQQTPDNQKLQIRNMVQSKMTPVQLGEFQTAGRDPAMLYFQNQAFFTLQRNMQTRMMQARQQGLQTNALQQAQHQGQMNQALINSLGPQQGVADAQLFPPTMETIRNEQQMGLMAQQAGQMVVPANSAPGRNATPGPMNGLSVQAPPNNQQGSGQGARPPQMQQQFMQPAKMDQMAAQMQAQAQAQAARATHAARSMQGQPGGLAGPPPNSQSPAMNTLTAPMRQPPVPMSQPGGQPGAHNPQQLGVNLNPQFSHQANARPTSMQGGMNMNNPIVTQMLAGMDAEARANLTSLPEAKMQELMARWQQQAARSNPMNRGLQGVPKQAQMPGVIGMPGQNQPGPMNNASQFTMGGNPQQPGGAIPPSNQPGSMQQQQQQTRMQNLLQQPQTRAMMDSMDVPQSVLNQLRGNIPPDTRKWGQLKHFMVNNSLPATMQAQLLGYQAAQFKQLYEKNAKNQAAALQAQQAQQRPMTGGPPTNIPGAQQQKAQPLPPGVSFPSHLNNVLPHELESFRKNPRFSNVTDEYLVNIIISLKKNQFTQKYWQDPQNQNQQPQGNIPADHKPQVHVPTVPTPQPVAAPPAASVQPNARHAAPLKTEPDAPAPASATLKNARVPQPNRIAPPNPSPATAQKNLKRPNSDDVADVPAQAANTVQRPLSQPDGRRQLLQPNQEQIAKLTPDQKKQYETMLRNRQNPRPTTQILQATPEELGWLQKLGQEESQFAHQQHWETIAMSQEDMDITRQKLKNIVPGVKNMTTHLAKWYHIAKDDAKARQFLRTRFRVFGQFVDREACTVLRDTLTITKDEVDQLSMMIQGFMRDMQNAVTSANARQPAPAPGTESASQSAAQQPAPATQANVATLEKQTQALKQAQNRPGGRAGQAPAAPTTSQPPFPFGAQKSPTGEPTYFSKPTVTQQTLNPPPARKKVKTGQPQTSSPSLPQVGASPQTKVPSPELKRQSAPEPVKPQPKMFMCPEPNCDAHTAGFPTEEARDAHNLEEHIKPNEDPMRFVHENLAIALGLDSDGNSKATAKVGGQEAGNPSAPAMGSSLSKQGQTPMTKAESAATPMSRDASMRRQGSTTGGKSENTATPGRNIKSENTPRLGDSKLPVAKPEFETPQQMGMLEDPWANTIDPQSLFAGFAPLDSAPVNMLTDFNAYRSSTPNDTPESSKDSGASEPNSDISEGMLLDIDLSWQNMDTDVLLDMNNISVDGFESMESEFMGAESMPFGSLDDMSNDFSKPFHFDSSLYSMDTI</sequence>
<feature type="compositionally biased region" description="Low complexity" evidence="1">
    <location>
        <begin position="813"/>
        <end position="822"/>
    </location>
</feature>
<reference evidence="2" key="1">
    <citation type="journal article" date="2023" name="Mol. Phylogenet. Evol.">
        <title>Genome-scale phylogeny and comparative genomics of the fungal order Sordariales.</title>
        <authorList>
            <person name="Hensen N."/>
            <person name="Bonometti L."/>
            <person name="Westerberg I."/>
            <person name="Brannstrom I.O."/>
            <person name="Guillou S."/>
            <person name="Cros-Aarteil S."/>
            <person name="Calhoun S."/>
            <person name="Haridas S."/>
            <person name="Kuo A."/>
            <person name="Mondo S."/>
            <person name="Pangilinan J."/>
            <person name="Riley R."/>
            <person name="LaButti K."/>
            <person name="Andreopoulos B."/>
            <person name="Lipzen A."/>
            <person name="Chen C."/>
            <person name="Yan M."/>
            <person name="Daum C."/>
            <person name="Ng V."/>
            <person name="Clum A."/>
            <person name="Steindorff A."/>
            <person name="Ohm R.A."/>
            <person name="Martin F."/>
            <person name="Silar P."/>
            <person name="Natvig D.O."/>
            <person name="Lalanne C."/>
            <person name="Gautier V."/>
            <person name="Ament-Velasquez S.L."/>
            <person name="Kruys A."/>
            <person name="Hutchinson M.I."/>
            <person name="Powell A.J."/>
            <person name="Barry K."/>
            <person name="Miller A.N."/>
            <person name="Grigoriev I.V."/>
            <person name="Debuchy R."/>
            <person name="Gladieux P."/>
            <person name="Hiltunen Thoren M."/>
            <person name="Johannesson H."/>
        </authorList>
    </citation>
    <scope>NUCLEOTIDE SEQUENCE</scope>
    <source>
        <strain evidence="2">CBS 955.72</strain>
    </source>
</reference>
<name>A0AAJ0MFZ8_9PEZI</name>
<evidence type="ECO:0000313" key="2">
    <source>
        <dbReference type="EMBL" id="KAK3357265.1"/>
    </source>
</evidence>
<dbReference type="EMBL" id="JAUIQD010000003">
    <property type="protein sequence ID" value="KAK3357265.1"/>
    <property type="molecule type" value="Genomic_DNA"/>
</dbReference>
<feature type="compositionally biased region" description="Polar residues" evidence="1">
    <location>
        <begin position="1131"/>
        <end position="1150"/>
    </location>
</feature>
<evidence type="ECO:0000313" key="3">
    <source>
        <dbReference type="Proteomes" id="UP001275084"/>
    </source>
</evidence>
<feature type="compositionally biased region" description="Polar residues" evidence="1">
    <location>
        <begin position="1094"/>
        <end position="1105"/>
    </location>
</feature>
<gene>
    <name evidence="2" type="ORF">B0T25DRAFT_451806</name>
</gene>
<feature type="region of interest" description="Disordered" evidence="1">
    <location>
        <begin position="1259"/>
        <end position="1340"/>
    </location>
</feature>
<proteinExistence type="predicted"/>
<feature type="region of interest" description="Disordered" evidence="1">
    <location>
        <begin position="361"/>
        <end position="485"/>
    </location>
</feature>
<feature type="compositionally biased region" description="Low complexity" evidence="1">
    <location>
        <begin position="779"/>
        <end position="792"/>
    </location>
</feature>
<feature type="region of interest" description="Disordered" evidence="1">
    <location>
        <begin position="587"/>
        <end position="616"/>
    </location>
</feature>
<reference evidence="2" key="2">
    <citation type="submission" date="2023-06" db="EMBL/GenBank/DDBJ databases">
        <authorList>
            <consortium name="Lawrence Berkeley National Laboratory"/>
            <person name="Haridas S."/>
            <person name="Hensen N."/>
            <person name="Bonometti L."/>
            <person name="Westerberg I."/>
            <person name="Brannstrom I.O."/>
            <person name="Guillou S."/>
            <person name="Cros-Aarteil S."/>
            <person name="Calhoun S."/>
            <person name="Kuo A."/>
            <person name="Mondo S."/>
            <person name="Pangilinan J."/>
            <person name="Riley R."/>
            <person name="Labutti K."/>
            <person name="Andreopoulos B."/>
            <person name="Lipzen A."/>
            <person name="Chen C."/>
            <person name="Yanf M."/>
            <person name="Daum C."/>
            <person name="Ng V."/>
            <person name="Clum A."/>
            <person name="Steindorff A."/>
            <person name="Ohm R."/>
            <person name="Martin F."/>
            <person name="Silar P."/>
            <person name="Natvig D."/>
            <person name="Lalanne C."/>
            <person name="Gautier V."/>
            <person name="Ament-Velasquez S.L."/>
            <person name="Kruys A."/>
            <person name="Hutchinson M.I."/>
            <person name="Powell A.J."/>
            <person name="Barry K."/>
            <person name="Miller A.N."/>
            <person name="Grigoriev I.V."/>
            <person name="Debuchy R."/>
            <person name="Gladieux P."/>
            <person name="Thoren M.H."/>
            <person name="Johannesson H."/>
        </authorList>
    </citation>
    <scope>NUCLEOTIDE SEQUENCE</scope>
    <source>
        <strain evidence="2">CBS 955.72</strain>
    </source>
</reference>
<feature type="region of interest" description="Disordered" evidence="1">
    <location>
        <begin position="695"/>
        <end position="733"/>
    </location>
</feature>
<feature type="region of interest" description="Disordered" evidence="1">
    <location>
        <begin position="1389"/>
        <end position="1413"/>
    </location>
</feature>
<feature type="compositionally biased region" description="Polar residues" evidence="1">
    <location>
        <begin position="1162"/>
        <end position="1182"/>
    </location>
</feature>
<accession>A0AAJ0MFZ8</accession>
<feature type="compositionally biased region" description="Polar residues" evidence="1">
    <location>
        <begin position="1307"/>
        <end position="1322"/>
    </location>
</feature>
<evidence type="ECO:0000256" key="1">
    <source>
        <dbReference type="SAM" id="MobiDB-lite"/>
    </source>
</evidence>
<protein>
    <recommendedName>
        <fullName evidence="4">Mediator complex subunit 15 KIX domain-containing protein</fullName>
    </recommendedName>
</protein>
<evidence type="ECO:0008006" key="4">
    <source>
        <dbReference type="Google" id="ProtNLM"/>
    </source>
</evidence>
<feature type="compositionally biased region" description="Low complexity" evidence="1">
    <location>
        <begin position="395"/>
        <end position="435"/>
    </location>
</feature>
<feature type="compositionally biased region" description="Low complexity" evidence="1">
    <location>
        <begin position="1106"/>
        <end position="1120"/>
    </location>
</feature>
<organism evidence="2 3">
    <name type="scientific">Lasiosphaeria hispida</name>
    <dbReference type="NCBI Taxonomy" id="260671"/>
    <lineage>
        <taxon>Eukaryota</taxon>
        <taxon>Fungi</taxon>
        <taxon>Dikarya</taxon>
        <taxon>Ascomycota</taxon>
        <taxon>Pezizomycotina</taxon>
        <taxon>Sordariomycetes</taxon>
        <taxon>Sordariomycetidae</taxon>
        <taxon>Sordariales</taxon>
        <taxon>Lasiosphaeriaceae</taxon>
        <taxon>Lasiosphaeria</taxon>
    </lineage>
</organism>
<feature type="compositionally biased region" description="Low complexity" evidence="1">
    <location>
        <begin position="156"/>
        <end position="179"/>
    </location>
</feature>